<dbReference type="GO" id="GO:0016020">
    <property type="term" value="C:membrane"/>
    <property type="evidence" value="ECO:0007669"/>
    <property type="project" value="InterPro"/>
</dbReference>
<evidence type="ECO:0000313" key="4">
    <source>
        <dbReference type="EMBL" id="KZE40376.1"/>
    </source>
</evidence>
<gene>
    <name evidence="4" type="ORF">AV656_02815</name>
</gene>
<accession>A0A163GKU5</accession>
<feature type="transmembrane region" description="Helical" evidence="3">
    <location>
        <begin position="335"/>
        <end position="355"/>
    </location>
</feature>
<evidence type="ECO:0000256" key="2">
    <source>
        <dbReference type="ARBA" id="ARBA00023136"/>
    </source>
</evidence>
<dbReference type="EMBL" id="LQNT01000001">
    <property type="protein sequence ID" value="KZE40376.1"/>
    <property type="molecule type" value="Genomic_DNA"/>
</dbReference>
<comment type="caution">
    <text evidence="4">The sequence shown here is derived from an EMBL/GenBank/DDBJ whole genome shotgun (WGS) entry which is preliminary data.</text>
</comment>
<dbReference type="Pfam" id="PF03323">
    <property type="entry name" value="GerA"/>
    <property type="match status" value="1"/>
</dbReference>
<evidence type="ECO:0000313" key="5">
    <source>
        <dbReference type="Proteomes" id="UP000076490"/>
    </source>
</evidence>
<comment type="similarity">
    <text evidence="1">Belongs to the GerABKA family.</text>
</comment>
<keyword evidence="3" id="KW-0812">Transmembrane</keyword>
<dbReference type="GO" id="GO:0009847">
    <property type="term" value="P:spore germination"/>
    <property type="evidence" value="ECO:0007669"/>
    <property type="project" value="InterPro"/>
</dbReference>
<feature type="transmembrane region" description="Helical" evidence="3">
    <location>
        <begin position="361"/>
        <end position="383"/>
    </location>
</feature>
<feature type="transmembrane region" description="Helical" evidence="3">
    <location>
        <begin position="390"/>
        <end position="414"/>
    </location>
</feature>
<sequence length="462" mass="51689">MQIIKNEFKNSADFVVKEVEIAGTAAFLCFYSTMIDAEAVNKQLRLLEDRVDKGANGWGSSASTSAEAFHKDKLVTAICEGSAVLIFPKSNLMLEIKAIKVPERSPDEPVNEQVVRGMHQGFVENFSSNIGLIRNKMKRPDLVVESFAMERTVSKLNIVYLADQAAPEVVQEVRERLSNMPNKEFYSSGQLEDYIEDRILSPFPQFLTTERPDRVTYNLLEGKVAIFTDSSPTTLLGPVNLFSFYESPDDYTSRVLVGSFYRLVRLLAFFLAILLPAFYISVMSFHSEILPVELTTQVKSSVKDIPYPPIFEALLLELFIELIREASIRLPQPIGQTVAIVGGIVIGDAIVSAGLASNQMVIVVAMTAIAGFVVPSPELNMVIRMLRFPFMILAATFGFLGMLIGTLILFVHLLNLSSLNQPYLSPVIPFDPTRFKDVFFRVPYFRPDRQQPFFRLGGKKAK</sequence>
<organism evidence="4 5">
    <name type="scientific">Bhargavaea cecembensis</name>
    <dbReference type="NCBI Taxonomy" id="394098"/>
    <lineage>
        <taxon>Bacteria</taxon>
        <taxon>Bacillati</taxon>
        <taxon>Bacillota</taxon>
        <taxon>Bacilli</taxon>
        <taxon>Bacillales</taxon>
        <taxon>Caryophanaceae</taxon>
        <taxon>Bhargavaea</taxon>
    </lineage>
</organism>
<dbReference type="OrthoDB" id="9772630at2"/>
<feature type="transmembrane region" description="Helical" evidence="3">
    <location>
        <begin position="263"/>
        <end position="285"/>
    </location>
</feature>
<keyword evidence="3" id="KW-1133">Transmembrane helix</keyword>
<evidence type="ECO:0000256" key="1">
    <source>
        <dbReference type="ARBA" id="ARBA00005278"/>
    </source>
</evidence>
<dbReference type="InterPro" id="IPR050768">
    <property type="entry name" value="UPF0353/GerABKA_families"/>
</dbReference>
<keyword evidence="2 3" id="KW-0472">Membrane</keyword>
<evidence type="ECO:0000256" key="3">
    <source>
        <dbReference type="SAM" id="Phobius"/>
    </source>
</evidence>
<protein>
    <submittedName>
        <fullName evidence="4">Spore gernimation protein KA</fullName>
    </submittedName>
</protein>
<name>A0A163GKU5_9BACL</name>
<dbReference type="InterPro" id="IPR004995">
    <property type="entry name" value="Spore_Ger"/>
</dbReference>
<proteinExistence type="inferred from homology"/>
<dbReference type="PIRSF" id="PIRSF005690">
    <property type="entry name" value="GerBA"/>
    <property type="match status" value="1"/>
</dbReference>
<dbReference type="PANTHER" id="PTHR22550:SF5">
    <property type="entry name" value="LEUCINE ZIPPER PROTEIN 4"/>
    <property type="match status" value="1"/>
</dbReference>
<dbReference type="AlphaFoldDB" id="A0A163GKU5"/>
<dbReference type="Proteomes" id="UP000076490">
    <property type="component" value="Unassembled WGS sequence"/>
</dbReference>
<reference evidence="4 5" key="1">
    <citation type="submission" date="2016-01" db="EMBL/GenBank/DDBJ databases">
        <title>Whole genome sequencing of Bhargavaea cecembensis T14.</title>
        <authorList>
            <person name="Hong K.W."/>
        </authorList>
    </citation>
    <scope>NUCLEOTIDE SEQUENCE [LARGE SCALE GENOMIC DNA]</scope>
    <source>
        <strain evidence="4 5">T14</strain>
    </source>
</reference>
<dbReference type="PANTHER" id="PTHR22550">
    <property type="entry name" value="SPORE GERMINATION PROTEIN"/>
    <property type="match status" value="1"/>
</dbReference>